<dbReference type="Proteomes" id="UP000017246">
    <property type="component" value="Unassembled WGS sequence"/>
</dbReference>
<evidence type="ECO:0000259" key="4">
    <source>
        <dbReference type="Pfam" id="PF20723"/>
    </source>
</evidence>
<dbReference type="Pfam" id="PF20723">
    <property type="entry name" value="Pellino_RING"/>
    <property type="match status" value="1"/>
</dbReference>
<dbReference type="STRING" id="6211.A0A068Y4C7"/>
<dbReference type="AlphaFoldDB" id="A0A068Y4C7"/>
<feature type="domain" description="Pellino FHA" evidence="3">
    <location>
        <begin position="27"/>
        <end position="313"/>
    </location>
</feature>
<evidence type="ECO:0000313" key="5">
    <source>
        <dbReference type="EMBL" id="CDS37135.1"/>
    </source>
</evidence>
<dbReference type="OMA" id="ACRIDID"/>
<dbReference type="GO" id="GO:0000209">
    <property type="term" value="P:protein polyubiquitination"/>
    <property type="evidence" value="ECO:0007669"/>
    <property type="project" value="InterPro"/>
</dbReference>
<evidence type="ECO:0000313" key="6">
    <source>
        <dbReference type="Proteomes" id="UP000017246"/>
    </source>
</evidence>
<dbReference type="EMBL" id="LN902843">
    <property type="protein sequence ID" value="CDS37135.1"/>
    <property type="molecule type" value="Genomic_DNA"/>
</dbReference>
<dbReference type="GO" id="GO:0061630">
    <property type="term" value="F:ubiquitin protein ligase activity"/>
    <property type="evidence" value="ECO:0007669"/>
    <property type="project" value="InterPro"/>
</dbReference>
<dbReference type="Pfam" id="PF04710">
    <property type="entry name" value="Pellino_FHA"/>
    <property type="match status" value="1"/>
</dbReference>
<dbReference type="InterPro" id="IPR048335">
    <property type="entry name" value="Pellino_RING"/>
</dbReference>
<keyword evidence="2" id="KW-0597">Phosphoprotein</keyword>
<dbReference type="GO" id="GO:0008592">
    <property type="term" value="P:regulation of Toll signaling pathway"/>
    <property type="evidence" value="ECO:0007669"/>
    <property type="project" value="InterPro"/>
</dbReference>
<protein>
    <submittedName>
        <fullName evidence="5">Protein pellino 1</fullName>
    </submittedName>
</protein>
<reference evidence="5" key="1">
    <citation type="journal article" date="2013" name="Nature">
        <title>The genomes of four tapeworm species reveal adaptations to parasitism.</title>
        <authorList>
            <person name="Tsai I.J."/>
            <person name="Zarowiecki M."/>
            <person name="Holroyd N."/>
            <person name="Garciarrubio A."/>
            <person name="Sanchez-Flores A."/>
            <person name="Brooks K.L."/>
            <person name="Tracey A."/>
            <person name="Bobes R.J."/>
            <person name="Fragoso G."/>
            <person name="Sciutto E."/>
            <person name="Aslett M."/>
            <person name="Beasley H."/>
            <person name="Bennett H.M."/>
            <person name="Cai J."/>
            <person name="Camicia F."/>
            <person name="Clark R."/>
            <person name="Cucher M."/>
            <person name="De Silva N."/>
            <person name="Day T.A."/>
            <person name="Deplazes P."/>
            <person name="Estrada K."/>
            <person name="Fernandez C."/>
            <person name="Holland P.W."/>
            <person name="Hou J."/>
            <person name="Hu S."/>
            <person name="Huckvale T."/>
            <person name="Hung S.S."/>
            <person name="Kamenetzky L."/>
            <person name="Keane J.A."/>
            <person name="Kiss F."/>
            <person name="Koziol U."/>
            <person name="Lambert O."/>
            <person name="Liu K."/>
            <person name="Luo X."/>
            <person name="Luo Y."/>
            <person name="Macchiaroli N."/>
            <person name="Nichol S."/>
            <person name="Paps J."/>
            <person name="Parkinson J."/>
            <person name="Pouchkina-Stantcheva N."/>
            <person name="Riddiford N."/>
            <person name="Rosenzvit M."/>
            <person name="Salinas G."/>
            <person name="Wasmuth J.D."/>
            <person name="Zamanian M."/>
            <person name="Zheng Y."/>
            <person name="Cai X."/>
            <person name="Soberon X."/>
            <person name="Olson P.D."/>
            <person name="Laclette J.P."/>
            <person name="Brehm K."/>
            <person name="Berriman M."/>
            <person name="Garciarrubio A."/>
            <person name="Bobes R.J."/>
            <person name="Fragoso G."/>
            <person name="Sanchez-Flores A."/>
            <person name="Estrada K."/>
            <person name="Cevallos M.A."/>
            <person name="Morett E."/>
            <person name="Gonzalez V."/>
            <person name="Portillo T."/>
            <person name="Ochoa-Leyva A."/>
            <person name="Jose M.V."/>
            <person name="Sciutto E."/>
            <person name="Landa A."/>
            <person name="Jimenez L."/>
            <person name="Valdes V."/>
            <person name="Carrero J.C."/>
            <person name="Larralde C."/>
            <person name="Morales-Montor J."/>
            <person name="Limon-Lason J."/>
            <person name="Soberon X."/>
            <person name="Laclette J.P."/>
        </authorList>
    </citation>
    <scope>NUCLEOTIDE SEQUENCE [LARGE SCALE GENOMIC DNA]</scope>
</reference>
<evidence type="ECO:0000256" key="2">
    <source>
        <dbReference type="ARBA" id="ARBA00022553"/>
    </source>
</evidence>
<dbReference type="InterPro" id="IPR048334">
    <property type="entry name" value="Pellino_FHA"/>
</dbReference>
<dbReference type="eggNOG" id="KOG3842">
    <property type="taxonomic scope" value="Eukaryota"/>
</dbReference>
<dbReference type="PANTHER" id="PTHR12098:SF2">
    <property type="entry name" value="PROTEIN PELLINO"/>
    <property type="match status" value="1"/>
</dbReference>
<feature type="domain" description="Pellino RING" evidence="4">
    <location>
        <begin position="371"/>
        <end position="488"/>
    </location>
</feature>
<evidence type="ECO:0000259" key="3">
    <source>
        <dbReference type="Pfam" id="PF04710"/>
    </source>
</evidence>
<name>A0A068Y4C7_ECHMU</name>
<evidence type="ECO:0000256" key="1">
    <source>
        <dbReference type="ARBA" id="ARBA00005639"/>
    </source>
</evidence>
<dbReference type="PANTHER" id="PTHR12098">
    <property type="entry name" value="E3 UBIQUITIN-PROTEIN LIGASE PELLINO-RELATED"/>
    <property type="match status" value="1"/>
</dbReference>
<gene>
    <name evidence="5" type="ORF">EmuJ_000436700</name>
</gene>
<reference evidence="5" key="2">
    <citation type="submission" date="2015-11" db="EMBL/GenBank/DDBJ databases">
        <authorList>
            <person name="Zhang Y."/>
            <person name="Guo Z."/>
        </authorList>
    </citation>
    <scope>NUCLEOTIDE SEQUENCE</scope>
</reference>
<keyword evidence="6" id="KW-1185">Reference proteome</keyword>
<dbReference type="OrthoDB" id="8801906at2759"/>
<dbReference type="InterPro" id="IPR006800">
    <property type="entry name" value="Pellino_fam"/>
</dbReference>
<organism evidence="5 6">
    <name type="scientific">Echinococcus multilocularis</name>
    <name type="common">Fox tapeworm</name>
    <dbReference type="NCBI Taxonomy" id="6211"/>
    <lineage>
        <taxon>Eukaryota</taxon>
        <taxon>Metazoa</taxon>
        <taxon>Spiralia</taxon>
        <taxon>Lophotrochozoa</taxon>
        <taxon>Platyhelminthes</taxon>
        <taxon>Cestoda</taxon>
        <taxon>Eucestoda</taxon>
        <taxon>Cyclophyllidea</taxon>
        <taxon>Taeniidae</taxon>
        <taxon>Echinococcus</taxon>
    </lineage>
</organism>
<proteinExistence type="inferred from homology"/>
<comment type="similarity">
    <text evidence="1">Belongs to the pellino family.</text>
</comment>
<accession>A0A068Y4C7</accession>
<sequence>MARQRSGVGCSSGLQDSITTDKAVLKGLSYGRLILLGTNGGATRPEISRNGDTCLDLFQRPCSNGVTPGPVSFVPDSTKSEVFVNPNRHAVSYTFNRTNTVVVEYVPNPNIDLFQIGRYKSPVIDFHIGDAALATETKFANESNPFLCRRRGKFFPGIFDRSSPSPKKPMGALSTVSRFACRIDIDRRPPHTARIYAAGFDMRNNIFLGVNACKWRHNGIMDGFTTNGVRILKPSQWLKSGGTDDEQSSLWREVSVRGSVYKLHSIMFVPGETDRVIEEDNVLEDGTLIDLFGAILIWRSAEGLKNGLTLTDIGEMVNILNQLHIQCPVYLKTLHFEGFGEPRIPSEYFCSAASGHDFSSSSLDATIGGGGQPHVYLNCGHVHGYHDWQPSNQQFLSEQDKRTCPLCRQMSRFVRISVGEEVGFFVDRGAPSHCFNPCGHIASEATVRFWSKLKLPATSQTPMLSKCPFCAHVVEGPPVRLIFQHRADESTLKEAFEAFNCTPFDSPHLANPFVFAPVATPTASADVDSPRPHLTHHGVFLGLLFLPLSTTMPHLTSCCYFCLWCCVYAGTLSLLFKVIYHNYSIIHVT</sequence>